<feature type="chain" id="PRO_5020893538" evidence="3">
    <location>
        <begin position="21"/>
        <end position="289"/>
    </location>
</feature>
<dbReference type="Proteomes" id="UP000306147">
    <property type="component" value="Unassembled WGS sequence"/>
</dbReference>
<dbReference type="EMBL" id="SRXT01000004">
    <property type="protein sequence ID" value="TGX53381.1"/>
    <property type="molecule type" value="Genomic_DNA"/>
</dbReference>
<evidence type="ECO:0000256" key="2">
    <source>
        <dbReference type="SAM" id="Phobius"/>
    </source>
</evidence>
<keyword evidence="2" id="KW-0812">Transmembrane</keyword>
<dbReference type="RefSeq" id="WP_135963889.1">
    <property type="nucleotide sequence ID" value="NZ_SRXT01000004.1"/>
</dbReference>
<dbReference type="PANTHER" id="PTHR30373:SF2">
    <property type="entry name" value="UPF0603 PROTEIN YGCG"/>
    <property type="match status" value="1"/>
</dbReference>
<evidence type="ECO:0000256" key="3">
    <source>
        <dbReference type="SAM" id="SignalP"/>
    </source>
</evidence>
<feature type="transmembrane region" description="Helical" evidence="2">
    <location>
        <begin position="188"/>
        <end position="209"/>
    </location>
</feature>
<dbReference type="Pfam" id="PF04536">
    <property type="entry name" value="TPM_phosphatase"/>
    <property type="match status" value="1"/>
</dbReference>
<keyword evidence="2" id="KW-1133">Transmembrane helix</keyword>
<dbReference type="AlphaFoldDB" id="A0A4S1XB93"/>
<reference evidence="5 6" key="1">
    <citation type="submission" date="2019-04" db="EMBL/GenBank/DDBJ databases">
        <title>Sphingomonas psychrotolerans sp. nov., isolated from soil in the Tianshan Mountains, Xinjiang, China.</title>
        <authorList>
            <person name="Luo Y."/>
            <person name="Sheng H."/>
        </authorList>
    </citation>
    <scope>NUCLEOTIDE SEQUENCE [LARGE SCALE GENOMIC DNA]</scope>
    <source>
        <strain evidence="5 6">ZFGT-11</strain>
    </source>
</reference>
<name>A0A4S1XB93_9SPHN</name>
<protein>
    <submittedName>
        <fullName evidence="5">TPM domain-containing protein</fullName>
    </submittedName>
</protein>
<dbReference type="OrthoDB" id="9810918at2"/>
<dbReference type="PANTHER" id="PTHR30373">
    <property type="entry name" value="UPF0603 PROTEIN YGCG"/>
    <property type="match status" value="1"/>
</dbReference>
<evidence type="ECO:0000256" key="1">
    <source>
        <dbReference type="SAM" id="MobiDB-lite"/>
    </source>
</evidence>
<comment type="caution">
    <text evidence="5">The sequence shown here is derived from an EMBL/GenBank/DDBJ whole genome shotgun (WGS) entry which is preliminary data.</text>
</comment>
<feature type="region of interest" description="Disordered" evidence="1">
    <location>
        <begin position="249"/>
        <end position="289"/>
    </location>
</feature>
<gene>
    <name evidence="5" type="ORF">E5A73_11070</name>
</gene>
<dbReference type="InterPro" id="IPR007621">
    <property type="entry name" value="TPM_dom"/>
</dbReference>
<keyword evidence="3" id="KW-0732">Signal</keyword>
<feature type="signal peptide" evidence="3">
    <location>
        <begin position="1"/>
        <end position="20"/>
    </location>
</feature>
<evidence type="ECO:0000313" key="6">
    <source>
        <dbReference type="Proteomes" id="UP000306147"/>
    </source>
</evidence>
<organism evidence="5 6">
    <name type="scientific">Sphingomonas gei</name>
    <dbReference type="NCBI Taxonomy" id="1395960"/>
    <lineage>
        <taxon>Bacteria</taxon>
        <taxon>Pseudomonadati</taxon>
        <taxon>Pseudomonadota</taxon>
        <taxon>Alphaproteobacteria</taxon>
        <taxon>Sphingomonadales</taxon>
        <taxon>Sphingomonadaceae</taxon>
        <taxon>Sphingomonas</taxon>
    </lineage>
</organism>
<accession>A0A4S1XB93</accession>
<keyword evidence="6" id="KW-1185">Reference proteome</keyword>
<feature type="domain" description="TPM" evidence="4">
    <location>
        <begin position="32"/>
        <end position="155"/>
    </location>
</feature>
<feature type="compositionally biased region" description="Gly residues" evidence="1">
    <location>
        <begin position="250"/>
        <end position="289"/>
    </location>
</feature>
<sequence>MRFLRFLLALLLLLPLAAQAQPNFPKRDREPVVDAAKLLDPAQKAEITALAEDINKSTTRQFVVATIPDLQGYDIADYGYQLLRTWGIGQKEANNGIILIVAPNERKVRIEVGYGLEPIMTDAMSSTIINQTILPRFKAGDMPGGIVAGARAIGEQMKLPLEAAEARAKAAADKASASRTQTKRSGGGFPIALVFWGIIFLFVLLPMFARGFGGRRRKGPWGARRYRSGGDGGALPIILWSIANEMSRGSDGGGPSGWGGGGGGWGGGGGGGFSGGGGSGGGGGASGSW</sequence>
<dbReference type="Gene3D" id="3.10.310.50">
    <property type="match status" value="1"/>
</dbReference>
<proteinExistence type="predicted"/>
<keyword evidence="2" id="KW-0472">Membrane</keyword>
<evidence type="ECO:0000313" key="5">
    <source>
        <dbReference type="EMBL" id="TGX53381.1"/>
    </source>
</evidence>
<evidence type="ECO:0000259" key="4">
    <source>
        <dbReference type="Pfam" id="PF04536"/>
    </source>
</evidence>